<reference evidence="2 3" key="1">
    <citation type="submission" date="2021-03" db="EMBL/GenBank/DDBJ databases">
        <title>Antimicrobial resistance genes in bacteria isolated from Japanese honey, and their potential for conferring macrolide and lincosamide resistance in the American foulbrood pathogen Paenibacillus larvae.</title>
        <authorList>
            <person name="Okamoto M."/>
            <person name="Kumagai M."/>
            <person name="Kanamori H."/>
            <person name="Takamatsu D."/>
        </authorList>
    </citation>
    <scope>NUCLEOTIDE SEQUENCE [LARGE SCALE GENOMIC DNA]</scope>
    <source>
        <strain evidence="2 3">J42TS3</strain>
    </source>
</reference>
<keyword evidence="1" id="KW-0812">Transmembrane</keyword>
<proteinExistence type="predicted"/>
<keyword evidence="3" id="KW-1185">Reference proteome</keyword>
<dbReference type="RefSeq" id="WP_211022405.1">
    <property type="nucleotide sequence ID" value="NZ_BOSL01000004.1"/>
</dbReference>
<gene>
    <name evidence="2" type="ORF">J42TS3_16540</name>
</gene>
<keyword evidence="1" id="KW-0472">Membrane</keyword>
<protein>
    <recommendedName>
        <fullName evidence="4">Holin</fullName>
    </recommendedName>
</protein>
<name>A0ABQ4M9F1_9BACL</name>
<organism evidence="2 3">
    <name type="scientific">Paenibacillus vini</name>
    <dbReference type="NCBI Taxonomy" id="1476024"/>
    <lineage>
        <taxon>Bacteria</taxon>
        <taxon>Bacillati</taxon>
        <taxon>Bacillota</taxon>
        <taxon>Bacilli</taxon>
        <taxon>Bacillales</taxon>
        <taxon>Paenibacillaceae</taxon>
        <taxon>Paenibacillus</taxon>
    </lineage>
</organism>
<feature type="transmembrane region" description="Helical" evidence="1">
    <location>
        <begin position="35"/>
        <end position="53"/>
    </location>
</feature>
<dbReference type="Proteomes" id="UP000679992">
    <property type="component" value="Unassembled WGS sequence"/>
</dbReference>
<accession>A0ABQ4M9F1</accession>
<evidence type="ECO:0008006" key="4">
    <source>
        <dbReference type="Google" id="ProtNLM"/>
    </source>
</evidence>
<evidence type="ECO:0000313" key="2">
    <source>
        <dbReference type="EMBL" id="GIP52619.1"/>
    </source>
</evidence>
<sequence length="63" mass="7038">MRGYNVWRPVLLIATALLTNTLVTNLCILFGLERGLAGDIGFVAMIIAALVTYNRMTKGRRRK</sequence>
<evidence type="ECO:0000256" key="1">
    <source>
        <dbReference type="SAM" id="Phobius"/>
    </source>
</evidence>
<evidence type="ECO:0000313" key="3">
    <source>
        <dbReference type="Proteomes" id="UP000679992"/>
    </source>
</evidence>
<dbReference type="EMBL" id="BOSL01000004">
    <property type="protein sequence ID" value="GIP52619.1"/>
    <property type="molecule type" value="Genomic_DNA"/>
</dbReference>
<comment type="caution">
    <text evidence="2">The sequence shown here is derived from an EMBL/GenBank/DDBJ whole genome shotgun (WGS) entry which is preliminary data.</text>
</comment>
<keyword evidence="1" id="KW-1133">Transmembrane helix</keyword>